<evidence type="ECO:0000313" key="1">
    <source>
        <dbReference type="EMBL" id="MPN64543.1"/>
    </source>
</evidence>
<proteinExistence type="predicted"/>
<reference evidence="1" key="1">
    <citation type="submission" date="2019-08" db="EMBL/GenBank/DDBJ databases">
        <authorList>
            <person name="Kucharzyk K."/>
            <person name="Murdoch R.W."/>
            <person name="Higgins S."/>
            <person name="Loffler F."/>
        </authorList>
    </citation>
    <scope>NUCLEOTIDE SEQUENCE</scope>
</reference>
<accession>A0A645K019</accession>
<protein>
    <submittedName>
        <fullName evidence="1">Uncharacterized protein</fullName>
    </submittedName>
</protein>
<dbReference type="EMBL" id="VSSQ01145582">
    <property type="protein sequence ID" value="MPN64543.1"/>
    <property type="molecule type" value="Genomic_DNA"/>
</dbReference>
<dbReference type="AlphaFoldDB" id="A0A645K019"/>
<sequence length="79" mass="8403">MALQLLHALCQQHAVLAARNAHPNGVALFDQVVFFDAAGKAVPDGVPIVLDDTAFDLLPAVHALPHLYWDLPPGPRAAC</sequence>
<name>A0A645K019_9ZZZZ</name>
<organism evidence="1">
    <name type="scientific">bioreactor metagenome</name>
    <dbReference type="NCBI Taxonomy" id="1076179"/>
    <lineage>
        <taxon>unclassified sequences</taxon>
        <taxon>metagenomes</taxon>
        <taxon>ecological metagenomes</taxon>
    </lineage>
</organism>
<gene>
    <name evidence="1" type="ORF">SDC9_212318</name>
</gene>
<comment type="caution">
    <text evidence="1">The sequence shown here is derived from an EMBL/GenBank/DDBJ whole genome shotgun (WGS) entry which is preliminary data.</text>
</comment>